<evidence type="ECO:0000313" key="1">
    <source>
        <dbReference type="EMBL" id="CEL61378.1"/>
    </source>
</evidence>
<sequence>MNYPLPSTFISMGSTVPGIDEECDFPPSWELEHASSTLQHFSGSLTSENAFDPLDGFEPMSGLSNSSHLTESNRDGVALLLSTSHPQEATIIQENQLIASSDLPTSYGTNSWARAATTPHGLDEMALDVSGSLMTPAQTSLFQALLSLGEPILDANILTAPSFQPFSSPMSPYSPPANPLAISDSEDDYENGDPEHIEATVCGQLALDRNLESNSLPFTLHSYALWMRRAMFDPSRAAHRTRDYVIRHFAESEQSKSRTILIANIFRSIASNPAFDMSYLPKLSILRTGIQKALTAAVKRRANPSREIQIRESVRALEQTLEVTILNFSH</sequence>
<keyword evidence="2" id="KW-1185">Reference proteome</keyword>
<protein>
    <submittedName>
        <fullName evidence="1">Uncharacterized protein</fullName>
    </submittedName>
</protein>
<accession>A0A0B7FYP8</accession>
<reference evidence="1 2" key="1">
    <citation type="submission" date="2014-11" db="EMBL/GenBank/DDBJ databases">
        <authorList>
            <person name="Wibberg Daniel"/>
        </authorList>
    </citation>
    <scope>NUCLEOTIDE SEQUENCE [LARGE SCALE GENOMIC DNA]</scope>
    <source>
        <strain evidence="1">Rhizoctonia solani AG1-IB 7/3/14</strain>
    </source>
</reference>
<proteinExistence type="predicted"/>
<organism evidence="1 2">
    <name type="scientific">Thanatephorus cucumeris (strain AG1-IB / isolate 7/3/14)</name>
    <name type="common">Lettuce bottom rot fungus</name>
    <name type="synonym">Rhizoctonia solani</name>
    <dbReference type="NCBI Taxonomy" id="1108050"/>
    <lineage>
        <taxon>Eukaryota</taxon>
        <taxon>Fungi</taxon>
        <taxon>Dikarya</taxon>
        <taxon>Basidiomycota</taxon>
        <taxon>Agaricomycotina</taxon>
        <taxon>Agaricomycetes</taxon>
        <taxon>Cantharellales</taxon>
        <taxon>Ceratobasidiaceae</taxon>
        <taxon>Rhizoctonia</taxon>
        <taxon>Rhizoctonia solani AG-1</taxon>
    </lineage>
</organism>
<dbReference type="Proteomes" id="UP000059188">
    <property type="component" value="Unassembled WGS sequence"/>
</dbReference>
<evidence type="ECO:0000313" key="2">
    <source>
        <dbReference type="Proteomes" id="UP000059188"/>
    </source>
</evidence>
<gene>
    <name evidence="1" type="ORF">RSOLAG1IB_09981</name>
</gene>
<name>A0A0B7FYP8_THACB</name>
<dbReference type="EMBL" id="LN679154">
    <property type="protein sequence ID" value="CEL61378.1"/>
    <property type="molecule type" value="Genomic_DNA"/>
</dbReference>
<dbReference type="AlphaFoldDB" id="A0A0B7FYP8"/>